<dbReference type="EMBL" id="JAVTTP010000001">
    <property type="protein sequence ID" value="MDT7827768.1"/>
    <property type="molecule type" value="Genomic_DNA"/>
</dbReference>
<dbReference type="PIRSF" id="PIRSF002825">
    <property type="entry name" value="CfbpA"/>
    <property type="match status" value="1"/>
</dbReference>
<dbReference type="PANTHER" id="PTHR30006:SF15">
    <property type="entry name" value="IRON-UTILIZATION PERIPLASMIC PROTEIN"/>
    <property type="match status" value="1"/>
</dbReference>
<organism evidence="3 4">
    <name type="scientific">Pricia mediterranea</name>
    <dbReference type="NCBI Taxonomy" id="3076079"/>
    <lineage>
        <taxon>Bacteria</taxon>
        <taxon>Pseudomonadati</taxon>
        <taxon>Bacteroidota</taxon>
        <taxon>Flavobacteriia</taxon>
        <taxon>Flavobacteriales</taxon>
        <taxon>Flavobacteriaceae</taxon>
        <taxon>Pricia</taxon>
    </lineage>
</organism>
<evidence type="ECO:0000256" key="2">
    <source>
        <dbReference type="ARBA" id="ARBA00022729"/>
    </source>
</evidence>
<dbReference type="SUPFAM" id="SSF53850">
    <property type="entry name" value="Periplasmic binding protein-like II"/>
    <property type="match status" value="1"/>
</dbReference>
<keyword evidence="2" id="KW-0732">Signal</keyword>
<evidence type="ECO:0000256" key="1">
    <source>
        <dbReference type="ARBA" id="ARBA00008520"/>
    </source>
</evidence>
<reference evidence="3 4" key="1">
    <citation type="submission" date="2023-09" db="EMBL/GenBank/DDBJ databases">
        <title>Novel taxa isolated from Blanes Bay.</title>
        <authorList>
            <person name="Rey-Velasco X."/>
            <person name="Lucena T."/>
        </authorList>
    </citation>
    <scope>NUCLEOTIDE SEQUENCE [LARGE SCALE GENOMIC DNA]</scope>
    <source>
        <strain evidence="3 4">S334</strain>
    </source>
</reference>
<gene>
    <name evidence="3" type="ORF">RQM65_03700</name>
</gene>
<dbReference type="PROSITE" id="PS51257">
    <property type="entry name" value="PROKAR_LIPOPROTEIN"/>
    <property type="match status" value="1"/>
</dbReference>
<name>A0ABU3L3E0_9FLAO</name>
<evidence type="ECO:0000313" key="3">
    <source>
        <dbReference type="EMBL" id="MDT7827768.1"/>
    </source>
</evidence>
<evidence type="ECO:0000313" key="4">
    <source>
        <dbReference type="Proteomes" id="UP001250656"/>
    </source>
</evidence>
<keyword evidence="4" id="KW-1185">Reference proteome</keyword>
<sequence length="345" mass="38508">MKTTLRFGLILSLTTLFFACGESPKSKSEEVVNVYTHRHYKADDELFSQFTEETGIKVNIVNASADELIQRLETEGADSKADILITVDAGRLYRAQSKDLLQPVSSEILEANIAPEFREKEGHWYGMTYRARIIAYAKDRVDPEEIKTYEDLTDPKWEDKVLIRSSENIYNQSLLASIILAEGEEKAKAWAEGIVANMARDPKGGDRDQVKAIASGEGDVAVVNTYYIGLLLNDENEEERKAGESVGVIFPNQDGRGTHINISGIGVTKHAPNKENAIALMEFLSEEKAQQTLANVNYEYPINPKAEKASILKTWGDFKTDSVPFSKLGEYNSQAVKIFDEAGWK</sequence>
<comment type="caution">
    <text evidence="3">The sequence shown here is derived from an EMBL/GenBank/DDBJ whole genome shotgun (WGS) entry which is preliminary data.</text>
</comment>
<dbReference type="PANTHER" id="PTHR30006">
    <property type="entry name" value="THIAMINE-BINDING PERIPLASMIC PROTEIN-RELATED"/>
    <property type="match status" value="1"/>
</dbReference>
<dbReference type="CDD" id="cd13542">
    <property type="entry name" value="PBP2_FutA1_ilke"/>
    <property type="match status" value="1"/>
</dbReference>
<comment type="similarity">
    <text evidence="1">Belongs to the bacterial solute-binding protein 1 family.</text>
</comment>
<dbReference type="Pfam" id="PF13343">
    <property type="entry name" value="SBP_bac_6"/>
    <property type="match status" value="1"/>
</dbReference>
<protein>
    <submittedName>
        <fullName evidence="3">Fe(3+) ABC transporter substrate-binding protein</fullName>
    </submittedName>
</protein>
<dbReference type="Gene3D" id="3.40.190.10">
    <property type="entry name" value="Periplasmic binding protein-like II"/>
    <property type="match status" value="2"/>
</dbReference>
<dbReference type="RefSeq" id="WP_314012836.1">
    <property type="nucleotide sequence ID" value="NZ_JAVTTP010000001.1"/>
</dbReference>
<dbReference type="InterPro" id="IPR026045">
    <property type="entry name" value="Ferric-bd"/>
</dbReference>
<proteinExistence type="inferred from homology"/>
<dbReference type="Proteomes" id="UP001250656">
    <property type="component" value="Unassembled WGS sequence"/>
</dbReference>
<accession>A0ABU3L3E0</accession>